<proteinExistence type="predicted"/>
<reference evidence="1 2" key="1">
    <citation type="submission" date="2021-06" db="EMBL/GenBank/DDBJ databases">
        <authorList>
            <person name="Palmer J.M."/>
        </authorList>
    </citation>
    <scope>NUCLEOTIDE SEQUENCE [LARGE SCALE GENOMIC DNA]</scope>
    <source>
        <strain evidence="1 2">GA_2019</strain>
        <tissue evidence="1">Muscle</tissue>
    </source>
</reference>
<name>A0ABV0N8Y6_9TELE</name>
<sequence length="76" mass="8435">MQQSWITQATYWSVYVGTLACSNYSRSGCPVDEDNQCCWKSMTLGVATGLCHGQTNVVLCSCSRLRRVVSAQLHIM</sequence>
<protein>
    <submittedName>
        <fullName evidence="1">Uncharacterized protein</fullName>
    </submittedName>
</protein>
<gene>
    <name evidence="1" type="ORF">GOODEAATRI_008319</name>
</gene>
<organism evidence="1 2">
    <name type="scientific">Goodea atripinnis</name>
    <dbReference type="NCBI Taxonomy" id="208336"/>
    <lineage>
        <taxon>Eukaryota</taxon>
        <taxon>Metazoa</taxon>
        <taxon>Chordata</taxon>
        <taxon>Craniata</taxon>
        <taxon>Vertebrata</taxon>
        <taxon>Euteleostomi</taxon>
        <taxon>Actinopterygii</taxon>
        <taxon>Neopterygii</taxon>
        <taxon>Teleostei</taxon>
        <taxon>Neoteleostei</taxon>
        <taxon>Acanthomorphata</taxon>
        <taxon>Ovalentaria</taxon>
        <taxon>Atherinomorphae</taxon>
        <taxon>Cyprinodontiformes</taxon>
        <taxon>Goodeidae</taxon>
        <taxon>Goodea</taxon>
    </lineage>
</organism>
<dbReference type="Proteomes" id="UP001476798">
    <property type="component" value="Unassembled WGS sequence"/>
</dbReference>
<keyword evidence="2" id="KW-1185">Reference proteome</keyword>
<evidence type="ECO:0000313" key="2">
    <source>
        <dbReference type="Proteomes" id="UP001476798"/>
    </source>
</evidence>
<comment type="caution">
    <text evidence="1">The sequence shown here is derived from an EMBL/GenBank/DDBJ whole genome shotgun (WGS) entry which is preliminary data.</text>
</comment>
<dbReference type="EMBL" id="JAHRIO010030425">
    <property type="protein sequence ID" value="MEQ2167858.1"/>
    <property type="molecule type" value="Genomic_DNA"/>
</dbReference>
<evidence type="ECO:0000313" key="1">
    <source>
        <dbReference type="EMBL" id="MEQ2167858.1"/>
    </source>
</evidence>
<accession>A0ABV0N8Y6</accession>